<dbReference type="Proteomes" id="UP000777560">
    <property type="component" value="Unassembled WGS sequence"/>
</dbReference>
<evidence type="ECO:0000256" key="1">
    <source>
        <dbReference type="ARBA" id="ARBA00022490"/>
    </source>
</evidence>
<comment type="function">
    <text evidence="6">Part of the phosphoribosylformylglycinamidine synthase complex involved in the purines biosynthetic pathway. Catalyzes the ATP-dependent conversion of formylglycinamide ribonucleotide (FGAR) and glutamine to yield formylglycinamidine ribonucleotide (FGAM) and glutamate. The FGAM synthase complex is composed of three subunits. PurQ produces an ammonia molecule by converting glutamine to glutamate. PurL transfers the ammonia molecule to FGAR to form FGAM in an ATP-dependent manner. PurS interacts with PurQ and PurL and is thought to assist in the transfer of the ammonia molecule from PurQ to PurL.</text>
</comment>
<reference evidence="8 9" key="1">
    <citation type="submission" date="2018-08" db="EMBL/GenBank/DDBJ databases">
        <title>Comparative genomics of wild bee and flower associated Lactobacillus reveals potential adaptation to the bee host.</title>
        <authorList>
            <person name="Vuong H.Q."/>
            <person name="Mcfrederick Q.S."/>
        </authorList>
    </citation>
    <scope>NUCLEOTIDE SEQUENCE</scope>
    <source>
        <strain evidence="7 9">HV_13</strain>
        <strain evidence="8">HV_63</strain>
    </source>
</reference>
<dbReference type="GO" id="GO:0005524">
    <property type="term" value="F:ATP binding"/>
    <property type="evidence" value="ECO:0007669"/>
    <property type="project" value="UniProtKB-UniRule"/>
</dbReference>
<organism evidence="8 10">
    <name type="scientific">Apilactobacillus micheneri</name>
    <dbReference type="NCBI Taxonomy" id="1899430"/>
    <lineage>
        <taxon>Bacteria</taxon>
        <taxon>Bacillati</taxon>
        <taxon>Bacillota</taxon>
        <taxon>Bacilli</taxon>
        <taxon>Lactobacillales</taxon>
        <taxon>Lactobacillaceae</taxon>
        <taxon>Apilactobacillus</taxon>
    </lineage>
</organism>
<protein>
    <recommendedName>
        <fullName evidence="6">Phosphoribosylformylglycinamidine synthase subunit PurS</fullName>
        <shortName evidence="6">FGAM synthase</shortName>
        <ecNumber evidence="6">6.3.5.3</ecNumber>
    </recommendedName>
    <alternativeName>
        <fullName evidence="6">Formylglycinamide ribonucleotide amidotransferase subunit III</fullName>
        <shortName evidence="6">FGAR amidotransferase III</shortName>
        <shortName evidence="6">FGAR-AT III</shortName>
    </alternativeName>
    <alternativeName>
        <fullName evidence="6">Phosphoribosylformylglycinamidine synthase subunit III</fullName>
    </alternativeName>
</protein>
<evidence type="ECO:0000313" key="9">
    <source>
        <dbReference type="Proteomes" id="UP000777560"/>
    </source>
</evidence>
<dbReference type="SUPFAM" id="SSF82697">
    <property type="entry name" value="PurS-like"/>
    <property type="match status" value="1"/>
</dbReference>
<evidence type="ECO:0000256" key="4">
    <source>
        <dbReference type="ARBA" id="ARBA00022755"/>
    </source>
</evidence>
<dbReference type="EC" id="6.3.5.3" evidence="6"/>
<evidence type="ECO:0000256" key="5">
    <source>
        <dbReference type="ARBA" id="ARBA00022840"/>
    </source>
</evidence>
<dbReference type="HAMAP" id="MF_01926">
    <property type="entry name" value="PurS"/>
    <property type="match status" value="1"/>
</dbReference>
<sequence>MYLAKLYVSHKPSILDPQGEAIKKALHSLNHQSVESISQGKYFEINLNENNQEDAENVLKKACEELLVNQNMETYHYEIKEV</sequence>
<dbReference type="InterPro" id="IPR003850">
    <property type="entry name" value="PurS"/>
</dbReference>
<dbReference type="NCBIfam" id="NF004630">
    <property type="entry name" value="PRK05974.1"/>
    <property type="match status" value="1"/>
</dbReference>
<dbReference type="RefSeq" id="WP_105964613.1">
    <property type="nucleotide sequence ID" value="NZ_POSO01000003.1"/>
</dbReference>
<dbReference type="GO" id="GO:0005737">
    <property type="term" value="C:cytoplasm"/>
    <property type="evidence" value="ECO:0007669"/>
    <property type="project" value="UniProtKB-SubCell"/>
</dbReference>
<comment type="pathway">
    <text evidence="6">Purine metabolism; IMP biosynthesis via de novo pathway; 5-amino-1-(5-phospho-D-ribosyl)imidazole from N(2)-formyl-N(1)-(5-phospho-D-ribosyl)glycinamide: step 1/2.</text>
</comment>
<dbReference type="AlphaFoldDB" id="A0A9Q8INU2"/>
<comment type="subunit">
    <text evidence="6">Part of the FGAM synthase complex composed of 1 PurL, 1 PurQ and 2 PurS subunits.</text>
</comment>
<dbReference type="EMBL" id="QUAV01000002">
    <property type="protein sequence ID" value="TPR25582.1"/>
    <property type="molecule type" value="Genomic_DNA"/>
</dbReference>
<proteinExistence type="inferred from homology"/>
<comment type="similarity">
    <text evidence="6">Belongs to the PurS family.</text>
</comment>
<dbReference type="Proteomes" id="UP000784700">
    <property type="component" value="Unassembled WGS sequence"/>
</dbReference>
<dbReference type="Gene3D" id="3.30.1280.10">
    <property type="entry name" value="Phosphoribosylformylglycinamidine synthase subunit PurS"/>
    <property type="match status" value="1"/>
</dbReference>
<evidence type="ECO:0000256" key="6">
    <source>
        <dbReference type="HAMAP-Rule" id="MF_01926"/>
    </source>
</evidence>
<dbReference type="Pfam" id="PF02700">
    <property type="entry name" value="PurS"/>
    <property type="match status" value="1"/>
</dbReference>
<evidence type="ECO:0000313" key="10">
    <source>
        <dbReference type="Proteomes" id="UP000784700"/>
    </source>
</evidence>
<accession>A0A9Q8INU2</accession>
<dbReference type="PANTHER" id="PTHR34696:SF1">
    <property type="entry name" value="PHOSPHORIBOSYLFORMYLGLYCINAMIDINE SYNTHASE SUBUNIT PURS"/>
    <property type="match status" value="1"/>
</dbReference>
<keyword evidence="1 6" id="KW-0963">Cytoplasm</keyword>
<dbReference type="EMBL" id="QUBG01000002">
    <property type="protein sequence ID" value="TPR45067.1"/>
    <property type="molecule type" value="Genomic_DNA"/>
</dbReference>
<comment type="caution">
    <text evidence="8">The sequence shown here is derived from an EMBL/GenBank/DDBJ whole genome shotgun (WGS) entry which is preliminary data.</text>
</comment>
<dbReference type="InterPro" id="IPR036604">
    <property type="entry name" value="PurS-like_sf"/>
</dbReference>
<keyword evidence="2 6" id="KW-0436">Ligase</keyword>
<keyword evidence="5 6" id="KW-0067">ATP-binding</keyword>
<evidence type="ECO:0000256" key="3">
    <source>
        <dbReference type="ARBA" id="ARBA00022741"/>
    </source>
</evidence>
<keyword evidence="4 6" id="KW-0658">Purine biosynthesis</keyword>
<name>A0A9Q8INU2_9LACO</name>
<dbReference type="GeneID" id="58108033"/>
<comment type="catalytic activity">
    <reaction evidence="6">
        <text>N(2)-formyl-N(1)-(5-phospho-beta-D-ribosyl)glycinamide + L-glutamine + ATP + H2O = 2-formamido-N(1)-(5-O-phospho-beta-D-ribosyl)acetamidine + L-glutamate + ADP + phosphate + H(+)</text>
        <dbReference type="Rhea" id="RHEA:17129"/>
        <dbReference type="ChEBI" id="CHEBI:15377"/>
        <dbReference type="ChEBI" id="CHEBI:15378"/>
        <dbReference type="ChEBI" id="CHEBI:29985"/>
        <dbReference type="ChEBI" id="CHEBI:30616"/>
        <dbReference type="ChEBI" id="CHEBI:43474"/>
        <dbReference type="ChEBI" id="CHEBI:58359"/>
        <dbReference type="ChEBI" id="CHEBI:147286"/>
        <dbReference type="ChEBI" id="CHEBI:147287"/>
        <dbReference type="ChEBI" id="CHEBI:456216"/>
        <dbReference type="EC" id="6.3.5.3"/>
    </reaction>
</comment>
<keyword evidence="3 6" id="KW-0547">Nucleotide-binding</keyword>
<dbReference type="GO" id="GO:0004642">
    <property type="term" value="F:phosphoribosylformylglycinamidine synthase activity"/>
    <property type="evidence" value="ECO:0007669"/>
    <property type="project" value="UniProtKB-UniRule"/>
</dbReference>
<dbReference type="NCBIfam" id="TIGR00302">
    <property type="entry name" value="phosphoribosylformylglycinamidine synthase subunit PurS"/>
    <property type="match status" value="1"/>
</dbReference>
<dbReference type="GO" id="GO:0006189">
    <property type="term" value="P:'de novo' IMP biosynthetic process"/>
    <property type="evidence" value="ECO:0007669"/>
    <property type="project" value="UniProtKB-UniRule"/>
</dbReference>
<gene>
    <name evidence="6" type="primary">purS</name>
    <name evidence="7" type="ORF">DY114_02980</name>
    <name evidence="8" type="ORF">DY130_02425</name>
</gene>
<evidence type="ECO:0000256" key="2">
    <source>
        <dbReference type="ARBA" id="ARBA00022598"/>
    </source>
</evidence>
<evidence type="ECO:0000313" key="8">
    <source>
        <dbReference type="EMBL" id="TPR45067.1"/>
    </source>
</evidence>
<evidence type="ECO:0000313" key="7">
    <source>
        <dbReference type="EMBL" id="TPR25582.1"/>
    </source>
</evidence>
<comment type="subcellular location">
    <subcellularLocation>
        <location evidence="6">Cytoplasm</location>
    </subcellularLocation>
</comment>
<dbReference type="PANTHER" id="PTHR34696">
    <property type="entry name" value="PHOSPHORIBOSYLFORMYLGLYCINAMIDINE SYNTHASE SUBUNIT PURS"/>
    <property type="match status" value="1"/>
</dbReference>
<keyword evidence="9" id="KW-1185">Reference proteome</keyword>